<name>A0AAF0PSS0_SOLVR</name>
<protein>
    <submittedName>
        <fullName evidence="2">Uncharacterized protein</fullName>
    </submittedName>
</protein>
<evidence type="ECO:0000313" key="2">
    <source>
        <dbReference type="EMBL" id="WMV08550.1"/>
    </source>
</evidence>
<accession>A0AAF0PSS0</accession>
<organism evidence="2 3">
    <name type="scientific">Solanum verrucosum</name>
    <dbReference type="NCBI Taxonomy" id="315347"/>
    <lineage>
        <taxon>Eukaryota</taxon>
        <taxon>Viridiplantae</taxon>
        <taxon>Streptophyta</taxon>
        <taxon>Embryophyta</taxon>
        <taxon>Tracheophyta</taxon>
        <taxon>Spermatophyta</taxon>
        <taxon>Magnoliopsida</taxon>
        <taxon>eudicotyledons</taxon>
        <taxon>Gunneridae</taxon>
        <taxon>Pentapetalae</taxon>
        <taxon>asterids</taxon>
        <taxon>lamiids</taxon>
        <taxon>Solanales</taxon>
        <taxon>Solanaceae</taxon>
        <taxon>Solanoideae</taxon>
        <taxon>Solaneae</taxon>
        <taxon>Solanum</taxon>
    </lineage>
</organism>
<dbReference type="AlphaFoldDB" id="A0AAF0PSS0"/>
<reference evidence="2" key="1">
    <citation type="submission" date="2023-08" db="EMBL/GenBank/DDBJ databases">
        <title>A de novo genome assembly of Solanum verrucosum Schlechtendal, a Mexican diploid species geographically isolated from the other diploid A-genome species in potato relatives.</title>
        <authorList>
            <person name="Hosaka K."/>
        </authorList>
    </citation>
    <scope>NUCLEOTIDE SEQUENCE</scope>
    <source>
        <tissue evidence="2">Young leaves</tissue>
    </source>
</reference>
<evidence type="ECO:0000256" key="1">
    <source>
        <dbReference type="SAM" id="MobiDB-lite"/>
    </source>
</evidence>
<dbReference type="Proteomes" id="UP001234989">
    <property type="component" value="Chromosome 1"/>
</dbReference>
<sequence length="100" mass="11435">MAKIMTKMDRLMEHVMGSGSKVVNAVGISGVNHNEAHFEAMYNEKVNILANQAGRSRPNCPRSGRTQGWNMERDDGWRDRDREWRDCGTNLRQGDGDKER</sequence>
<proteinExistence type="predicted"/>
<gene>
    <name evidence="2" type="ORF">MTR67_001935</name>
</gene>
<keyword evidence="3" id="KW-1185">Reference proteome</keyword>
<evidence type="ECO:0000313" key="3">
    <source>
        <dbReference type="Proteomes" id="UP001234989"/>
    </source>
</evidence>
<dbReference type="EMBL" id="CP133612">
    <property type="protein sequence ID" value="WMV08550.1"/>
    <property type="molecule type" value="Genomic_DNA"/>
</dbReference>
<feature type="region of interest" description="Disordered" evidence="1">
    <location>
        <begin position="53"/>
        <end position="77"/>
    </location>
</feature>